<proteinExistence type="predicted"/>
<name>A0A6B0UMB1_IXORI</name>
<protein>
    <submittedName>
        <fullName evidence="2">Putative secreted protein</fullName>
    </submittedName>
</protein>
<evidence type="ECO:0000313" key="2">
    <source>
        <dbReference type="EMBL" id="MXU90812.1"/>
    </source>
</evidence>
<feature type="compositionally biased region" description="Polar residues" evidence="1">
    <location>
        <begin position="107"/>
        <end position="118"/>
    </location>
</feature>
<reference evidence="2" key="1">
    <citation type="submission" date="2019-12" db="EMBL/GenBank/DDBJ databases">
        <title>An insight into the sialome of adult female Ixodes ricinus ticks feeding for 6 days.</title>
        <authorList>
            <person name="Perner J."/>
            <person name="Ribeiro J.M.C."/>
        </authorList>
    </citation>
    <scope>NUCLEOTIDE SEQUENCE</scope>
    <source>
        <strain evidence="2">Semi-engorged</strain>
        <tissue evidence="2">Salivary glands</tissue>
    </source>
</reference>
<feature type="region of interest" description="Disordered" evidence="1">
    <location>
        <begin position="98"/>
        <end position="118"/>
    </location>
</feature>
<evidence type="ECO:0000256" key="1">
    <source>
        <dbReference type="SAM" id="MobiDB-lite"/>
    </source>
</evidence>
<dbReference type="AlphaFoldDB" id="A0A6B0UMB1"/>
<accession>A0A6B0UMB1</accession>
<dbReference type="EMBL" id="GIFC01008729">
    <property type="protein sequence ID" value="MXU90812.1"/>
    <property type="molecule type" value="Transcribed_RNA"/>
</dbReference>
<sequence>MPSALGSVGTAWLWFVPRGITRSATWPVAFASSAMSPSPPLTPSKDTGCNGSSCWTGTCTTATERSTRSTATRGCCTCRSTGTITACSFPVPPTLTTAPLAKGMGGASTSTLPGTRTA</sequence>
<organism evidence="2">
    <name type="scientific">Ixodes ricinus</name>
    <name type="common">Common tick</name>
    <name type="synonym">Acarus ricinus</name>
    <dbReference type="NCBI Taxonomy" id="34613"/>
    <lineage>
        <taxon>Eukaryota</taxon>
        <taxon>Metazoa</taxon>
        <taxon>Ecdysozoa</taxon>
        <taxon>Arthropoda</taxon>
        <taxon>Chelicerata</taxon>
        <taxon>Arachnida</taxon>
        <taxon>Acari</taxon>
        <taxon>Parasitiformes</taxon>
        <taxon>Ixodida</taxon>
        <taxon>Ixodoidea</taxon>
        <taxon>Ixodidae</taxon>
        <taxon>Ixodinae</taxon>
        <taxon>Ixodes</taxon>
    </lineage>
</organism>